<reference evidence="1" key="1">
    <citation type="submission" date="2021-04" db="EMBL/GenBank/DDBJ databases">
        <title>Complete genome sequence for Sulfitobacter sp. strain JK7-1.</title>
        <authorList>
            <person name="Park S.-J."/>
        </authorList>
    </citation>
    <scope>NUCLEOTIDE SEQUENCE</scope>
    <source>
        <strain evidence="1">JK7-1</strain>
    </source>
</reference>
<dbReference type="AlphaFoldDB" id="A0A975JB27"/>
<accession>A0A975JB27</accession>
<evidence type="ECO:0000313" key="1">
    <source>
        <dbReference type="EMBL" id="QUJ75151.1"/>
    </source>
</evidence>
<gene>
    <name evidence="1" type="ORF">KDD17_08920</name>
</gene>
<keyword evidence="2" id="KW-1185">Reference proteome</keyword>
<sequence length="155" mass="16346">MLDIILAVFAIAAAQDDAGAAASVATTPALVAEPQTPTGKFTTATEVKPILSATKANWIAVRDYGGQDLIYVTHLWAWRCGLVGMAVAVNDGAPQDWPLPDCHTDTATPNAILQSDGVPYRAHPRGSVQSVTVTLTYDDLSVASARFTRAEVLIP</sequence>
<evidence type="ECO:0000313" key="2">
    <source>
        <dbReference type="Proteomes" id="UP000683291"/>
    </source>
</evidence>
<organism evidence="1 2">
    <name type="scientific">Sulfitobacter albidus</name>
    <dbReference type="NCBI Taxonomy" id="2829501"/>
    <lineage>
        <taxon>Bacteria</taxon>
        <taxon>Pseudomonadati</taxon>
        <taxon>Pseudomonadota</taxon>
        <taxon>Alphaproteobacteria</taxon>
        <taxon>Rhodobacterales</taxon>
        <taxon>Roseobacteraceae</taxon>
        <taxon>Sulfitobacter</taxon>
    </lineage>
</organism>
<dbReference type="RefSeq" id="WP_212703356.1">
    <property type="nucleotide sequence ID" value="NZ_CP073581.1"/>
</dbReference>
<dbReference type="EMBL" id="CP073581">
    <property type="protein sequence ID" value="QUJ75151.1"/>
    <property type="molecule type" value="Genomic_DNA"/>
</dbReference>
<protein>
    <submittedName>
        <fullName evidence="1">Uncharacterized protein</fullName>
    </submittedName>
</protein>
<dbReference type="KEGG" id="sual:KDD17_08920"/>
<name>A0A975JB27_9RHOB</name>
<dbReference type="Proteomes" id="UP000683291">
    <property type="component" value="Chromosome 1"/>
</dbReference>
<proteinExistence type="predicted"/>